<comment type="subunit">
    <text evidence="6">The RNAP catalytic core consists of 2 alpha, 1 beta, 1 beta' and 1 omega subunit. When a sigma factor is associated with the core the holoenzyme is formed, which can initiate transcription.</text>
</comment>
<keyword evidence="1 6" id="KW-0240">DNA-directed RNA polymerase</keyword>
<dbReference type="Pfam" id="PF04563">
    <property type="entry name" value="RNA_pol_Rpb2_1"/>
    <property type="match status" value="1"/>
</dbReference>
<comment type="similarity">
    <text evidence="6 7">Belongs to the RNA polymerase beta chain family.</text>
</comment>
<evidence type="ECO:0000313" key="15">
    <source>
        <dbReference type="Proteomes" id="UP000741282"/>
    </source>
</evidence>
<dbReference type="GO" id="GO:0000428">
    <property type="term" value="C:DNA-directed RNA polymerase complex"/>
    <property type="evidence" value="ECO:0007669"/>
    <property type="project" value="UniProtKB-KW"/>
</dbReference>
<comment type="caution">
    <text evidence="14">The sequence shown here is derived from an EMBL/GenBank/DDBJ whole genome shotgun (WGS) entry which is preliminary data.</text>
</comment>
<dbReference type="PANTHER" id="PTHR20856">
    <property type="entry name" value="DNA-DIRECTED RNA POLYMERASE I SUBUNIT 2"/>
    <property type="match status" value="1"/>
</dbReference>
<feature type="domain" description="RNA polymerase Rpb2" evidence="9">
    <location>
        <begin position="1036"/>
        <end position="1110"/>
    </location>
</feature>
<evidence type="ECO:0000256" key="6">
    <source>
        <dbReference type="HAMAP-Rule" id="MF_01321"/>
    </source>
</evidence>
<dbReference type="Pfam" id="PF00562">
    <property type="entry name" value="RNA_pol_Rpb2_6"/>
    <property type="match status" value="1"/>
</dbReference>
<dbReference type="Gene3D" id="2.40.270.10">
    <property type="entry name" value="DNA-directed RNA polymerase, subunit 2, domain 6"/>
    <property type="match status" value="1"/>
</dbReference>
<dbReference type="Pfam" id="PF04561">
    <property type="entry name" value="RNA_pol_Rpb2_2"/>
    <property type="match status" value="1"/>
</dbReference>
<evidence type="ECO:0000259" key="9">
    <source>
        <dbReference type="Pfam" id="PF04560"/>
    </source>
</evidence>
<dbReference type="Gene3D" id="3.90.1110.10">
    <property type="entry name" value="RNA polymerase Rpb2, domain 2"/>
    <property type="match status" value="1"/>
</dbReference>
<dbReference type="InterPro" id="IPR019462">
    <property type="entry name" value="DNA-dir_RNA_pol_bsu_external_1"/>
</dbReference>
<evidence type="ECO:0000256" key="5">
    <source>
        <dbReference type="ARBA" id="ARBA00048552"/>
    </source>
</evidence>
<evidence type="ECO:0000313" key="14">
    <source>
        <dbReference type="EMBL" id="MCA9376818.1"/>
    </source>
</evidence>
<proteinExistence type="inferred from homology"/>
<dbReference type="InterPro" id="IPR042107">
    <property type="entry name" value="DNA-dir_RNA_pol_bsu_ext_1_sf"/>
</dbReference>
<evidence type="ECO:0000259" key="13">
    <source>
        <dbReference type="Pfam" id="PF10385"/>
    </source>
</evidence>
<dbReference type="InterPro" id="IPR007120">
    <property type="entry name" value="DNA-dir_RNAP_su2_dom"/>
</dbReference>
<evidence type="ECO:0000259" key="11">
    <source>
        <dbReference type="Pfam" id="PF04563"/>
    </source>
</evidence>
<dbReference type="Pfam" id="PF04560">
    <property type="entry name" value="RNA_pol_Rpb2_7"/>
    <property type="match status" value="1"/>
</dbReference>
<evidence type="ECO:0000256" key="7">
    <source>
        <dbReference type="RuleBase" id="RU000434"/>
    </source>
</evidence>
<dbReference type="InterPro" id="IPR015712">
    <property type="entry name" value="DNA-dir_RNA_pol_su2"/>
</dbReference>
<dbReference type="GO" id="GO:0032549">
    <property type="term" value="F:ribonucleoside binding"/>
    <property type="evidence" value="ECO:0007669"/>
    <property type="project" value="InterPro"/>
</dbReference>
<evidence type="ECO:0000259" key="12">
    <source>
        <dbReference type="Pfam" id="PF04565"/>
    </source>
</evidence>
<dbReference type="GO" id="GO:0003899">
    <property type="term" value="F:DNA-directed RNA polymerase activity"/>
    <property type="evidence" value="ECO:0007669"/>
    <property type="project" value="UniProtKB-UniRule"/>
</dbReference>
<keyword evidence="2 6" id="KW-0808">Transferase</keyword>
<reference evidence="14" key="1">
    <citation type="submission" date="2020-04" db="EMBL/GenBank/DDBJ databases">
        <authorList>
            <person name="Zhang T."/>
        </authorList>
    </citation>
    <scope>NUCLEOTIDE SEQUENCE</scope>
    <source>
        <strain evidence="14">HKST-UBA17</strain>
    </source>
</reference>
<name>A0A955KX74_9BACT</name>
<evidence type="ECO:0000256" key="3">
    <source>
        <dbReference type="ARBA" id="ARBA00022695"/>
    </source>
</evidence>
<dbReference type="InterPro" id="IPR010243">
    <property type="entry name" value="RNA_pol_bsu_bac"/>
</dbReference>
<evidence type="ECO:0000256" key="4">
    <source>
        <dbReference type="ARBA" id="ARBA00023163"/>
    </source>
</evidence>
<dbReference type="Proteomes" id="UP000741282">
    <property type="component" value="Unassembled WGS sequence"/>
</dbReference>
<dbReference type="HAMAP" id="MF_01321">
    <property type="entry name" value="RNApol_bact_RpoB"/>
    <property type="match status" value="1"/>
</dbReference>
<protein>
    <recommendedName>
        <fullName evidence="6">DNA-directed RNA polymerase subunit beta</fullName>
        <shortName evidence="6">RNAP subunit beta</shortName>
        <ecNumber evidence="6">2.7.7.6</ecNumber>
    </recommendedName>
    <alternativeName>
        <fullName evidence="6">RNA polymerase subunit beta</fullName>
    </alternativeName>
    <alternativeName>
        <fullName evidence="6">Transcriptase subunit beta</fullName>
    </alternativeName>
</protein>
<dbReference type="CDD" id="cd00653">
    <property type="entry name" value="RNA_pol_B_RPB2"/>
    <property type="match status" value="1"/>
</dbReference>
<gene>
    <name evidence="6" type="primary">rpoB</name>
    <name evidence="14" type="ORF">KC685_02770</name>
</gene>
<organism evidence="14 15">
    <name type="scientific">Candidatus Dojkabacteria bacterium</name>
    <dbReference type="NCBI Taxonomy" id="2099670"/>
    <lineage>
        <taxon>Bacteria</taxon>
        <taxon>Candidatus Dojkabacteria</taxon>
    </lineage>
</organism>
<feature type="domain" description="DNA-directed RNA polymerase subunit 2 hybrid-binding" evidence="8">
    <location>
        <begin position="651"/>
        <end position="1034"/>
    </location>
</feature>
<evidence type="ECO:0000256" key="1">
    <source>
        <dbReference type="ARBA" id="ARBA00022478"/>
    </source>
</evidence>
<dbReference type="EC" id="2.7.7.6" evidence="6"/>
<dbReference type="InterPro" id="IPR007645">
    <property type="entry name" value="RNA_pol_Rpb2_3"/>
</dbReference>
<accession>A0A955KX74</accession>
<dbReference type="Gene3D" id="2.40.50.150">
    <property type="match status" value="1"/>
</dbReference>
<dbReference type="AlphaFoldDB" id="A0A955KX74"/>
<dbReference type="GO" id="GO:0006351">
    <property type="term" value="P:DNA-templated transcription"/>
    <property type="evidence" value="ECO:0007669"/>
    <property type="project" value="UniProtKB-UniRule"/>
</dbReference>
<feature type="domain" description="RNA polymerase Rpb2" evidence="10">
    <location>
        <begin position="156"/>
        <end position="334"/>
    </location>
</feature>
<dbReference type="Gene3D" id="3.90.1800.10">
    <property type="entry name" value="RNA polymerase alpha subunit dimerisation domain"/>
    <property type="match status" value="1"/>
</dbReference>
<dbReference type="Gene3D" id="3.90.1100.10">
    <property type="match status" value="1"/>
</dbReference>
<feature type="domain" description="RNA polymerase Rpb2" evidence="12">
    <location>
        <begin position="395"/>
        <end position="462"/>
    </location>
</feature>
<dbReference type="InterPro" id="IPR014724">
    <property type="entry name" value="RNA_pol_RPB2_OB-fold"/>
</dbReference>
<feature type="domain" description="DNA-directed RNA polymerase beta subunit external 1" evidence="13">
    <location>
        <begin position="533"/>
        <end position="587"/>
    </location>
</feature>
<comment type="function">
    <text evidence="6">DNA-dependent RNA polymerase catalyzes the transcription of DNA into RNA using the four ribonucleoside triphosphates as substrates.</text>
</comment>
<sequence length="1122" mass="126389">MAVRTPYTNRSGRVNLGVVDLQQIQFPDLIEAQLRSFEEFLQTGFQTLFNEINPVKDSMERMWTLYFKDFRYDKPNRSMEEATEKGLSYDAPLYATAQLMNNRTGEIKEQEIFIADVPLMSDQGFFIINGVRRVVTHQIVRAEGVLFEVTDKLPTRNLYSAKLMPERGQWYEFEVNKHNVISIRLAQKRPKILVTELLRVFGYETDEQIHELFKDVDTNEDHRFIESTLARDFTRTKEEAIINVYNKVRPDESVTLDSAEKYIKGHFFNNKRFDLGKVGRYQLNRKLGTTYDVEGDECKLYVDDIILIIKRLINIHNGVVQPDDIDSLSNRRLRSVGEVLVDQLRVGVRRVEKNIRDKMSMYGEDAKLTPSMLISAKPVSAAILTFFGSNQLSMFMDQANILSELENKRKITAAGPGGLTKERASFSVREVHHTHYSRVDPVTSPESASIGVVNQLAVFARVNKYGFLEAPYYPVINTVKGVAKELENRIPLEDIKSGNKIIARAGEVMTSEVANKVATLKLDEVQIVPYIGTEVVYLDASTETEQNITMYGVEQDEYANITAPVVPVRHEGDFLIQDVRLVSYIDIVPSQQAGVGMALIPFVNHDDSKRALTGSNQQRQAVPLIKQQAPLVGTGYEEIVAKQSGWGIYAEDDGEVILVDAATLIVNYKEKGRKEYKLTKFFRSNYDTSFSQKPIVDLGQKFKKGEILVDGPTMKDGELALGTNIRAALMFYEGFNYEDSVIISERLVRNDALTSIHIKEYAIDLRDTELGPEVLTADIPHVSERILQNLDFDGVVRVGARVTGGDILGGVVAPRGEQELTAEERLLRAIFGKSASEVRDVSLRVPHGSKGIVVNTQVLSVDNDDKLKPGVLKQVKVWVAETKKLDYGDKISGRHGDKNTVAAIRPVEDMPFTADGEPVDIVLTPTFVKRMNMGQALEVHWGRYASLLGKNLAFPLFEDINEEWVREQLKKEGYDMDQKVDLYDGRSGNKFPRKVTVGVKYVLKLKHIADEKVHARSTGPYTLVTQQPLGGKAQMGGQRFGEMEVWALEAHGTPYALQEMLTIKSDDVKGRAAAYKAIIHGEKIEAVNIPESFKVLVKELNALCINMDLISTKTEEVEYESE</sequence>
<comment type="catalytic activity">
    <reaction evidence="5 6">
        <text>RNA(n) + a ribonucleoside 5'-triphosphate = RNA(n+1) + diphosphate</text>
        <dbReference type="Rhea" id="RHEA:21248"/>
        <dbReference type="Rhea" id="RHEA-COMP:14527"/>
        <dbReference type="Rhea" id="RHEA-COMP:17342"/>
        <dbReference type="ChEBI" id="CHEBI:33019"/>
        <dbReference type="ChEBI" id="CHEBI:61557"/>
        <dbReference type="ChEBI" id="CHEBI:140395"/>
        <dbReference type="EC" id="2.7.7.6"/>
    </reaction>
</comment>
<dbReference type="Pfam" id="PF04565">
    <property type="entry name" value="RNA_pol_Rpb2_3"/>
    <property type="match status" value="1"/>
</dbReference>
<feature type="domain" description="RNA polymerase beta subunit protrusion" evidence="11">
    <location>
        <begin position="29"/>
        <end position="380"/>
    </location>
</feature>
<evidence type="ECO:0000259" key="8">
    <source>
        <dbReference type="Pfam" id="PF00562"/>
    </source>
</evidence>
<dbReference type="Pfam" id="PF10385">
    <property type="entry name" value="RNA_pol_Rpb2_45"/>
    <property type="match status" value="1"/>
</dbReference>
<reference evidence="14" key="2">
    <citation type="journal article" date="2021" name="Microbiome">
        <title>Successional dynamics and alternative stable states in a saline activated sludge microbial community over 9 years.</title>
        <authorList>
            <person name="Wang Y."/>
            <person name="Ye J."/>
            <person name="Ju F."/>
            <person name="Liu L."/>
            <person name="Boyd J.A."/>
            <person name="Deng Y."/>
            <person name="Parks D.H."/>
            <person name="Jiang X."/>
            <person name="Yin X."/>
            <person name="Woodcroft B.J."/>
            <person name="Tyson G.W."/>
            <person name="Hugenholtz P."/>
            <person name="Polz M.F."/>
            <person name="Zhang T."/>
        </authorList>
    </citation>
    <scope>NUCLEOTIDE SEQUENCE</scope>
    <source>
        <strain evidence="14">HKST-UBA17</strain>
    </source>
</reference>
<keyword evidence="4 6" id="KW-0804">Transcription</keyword>
<evidence type="ECO:0000259" key="10">
    <source>
        <dbReference type="Pfam" id="PF04561"/>
    </source>
</evidence>
<keyword evidence="3 6" id="KW-0548">Nucleotidyltransferase</keyword>
<dbReference type="SUPFAM" id="SSF64484">
    <property type="entry name" value="beta and beta-prime subunits of DNA dependent RNA-polymerase"/>
    <property type="match status" value="1"/>
</dbReference>
<dbReference type="InterPro" id="IPR037033">
    <property type="entry name" value="DNA-dir_RNAP_su2_hyb_sf"/>
</dbReference>
<dbReference type="Gene3D" id="2.30.150.10">
    <property type="entry name" value="DNA-directed RNA polymerase, beta subunit, external 1 domain"/>
    <property type="match status" value="1"/>
</dbReference>
<dbReference type="InterPro" id="IPR007642">
    <property type="entry name" value="RNA_pol_Rpb2_2"/>
</dbReference>
<dbReference type="GO" id="GO:0003677">
    <property type="term" value="F:DNA binding"/>
    <property type="evidence" value="ECO:0007669"/>
    <property type="project" value="UniProtKB-UniRule"/>
</dbReference>
<dbReference type="InterPro" id="IPR037034">
    <property type="entry name" value="RNA_pol_Rpb2_2_sf"/>
</dbReference>
<dbReference type="InterPro" id="IPR007641">
    <property type="entry name" value="RNA_pol_Rpb2_7"/>
</dbReference>
<dbReference type="EMBL" id="JAGQLN010000008">
    <property type="protein sequence ID" value="MCA9376818.1"/>
    <property type="molecule type" value="Genomic_DNA"/>
</dbReference>
<evidence type="ECO:0000256" key="2">
    <source>
        <dbReference type="ARBA" id="ARBA00022679"/>
    </source>
</evidence>
<dbReference type="Gene3D" id="2.40.50.100">
    <property type="match status" value="1"/>
</dbReference>
<dbReference type="InterPro" id="IPR007644">
    <property type="entry name" value="RNA_pol_bsu_protrusion"/>
</dbReference>